<comment type="caution">
    <text evidence="1">The sequence shown here is derived from an EMBL/GenBank/DDBJ whole genome shotgun (WGS) entry which is preliminary data.</text>
</comment>
<dbReference type="EMBL" id="SGKU01000004">
    <property type="protein sequence ID" value="NFA41525.1"/>
    <property type="molecule type" value="Genomic_DNA"/>
</dbReference>
<protein>
    <submittedName>
        <fullName evidence="1">Uncharacterized protein</fullName>
    </submittedName>
</protein>
<organism evidence="1 2">
    <name type="scientific">Clostridium botulinum</name>
    <dbReference type="NCBI Taxonomy" id="1491"/>
    <lineage>
        <taxon>Bacteria</taxon>
        <taxon>Bacillati</taxon>
        <taxon>Bacillota</taxon>
        <taxon>Clostridia</taxon>
        <taxon>Eubacteriales</taxon>
        <taxon>Clostridiaceae</taxon>
        <taxon>Clostridium</taxon>
    </lineage>
</organism>
<reference evidence="1 2" key="1">
    <citation type="submission" date="2019-02" db="EMBL/GenBank/DDBJ databases">
        <title>Genome sequencing of Clostridium botulinum clinical isolates.</title>
        <authorList>
            <person name="Brunt J."/>
            <person name="Van Vliet A.H.M."/>
            <person name="Stringer S.C."/>
            <person name="Grant K.A."/>
            <person name="Carter A.C."/>
            <person name="Peck M.W."/>
        </authorList>
    </citation>
    <scope>NUCLEOTIDE SEQUENCE [LARGE SCALE GENOMIC DNA]</scope>
    <source>
        <strain evidence="1 2">H113700579</strain>
    </source>
</reference>
<dbReference type="RefSeq" id="WP_205457584.1">
    <property type="nucleotide sequence ID" value="NZ_JACBBU010000005.1"/>
</dbReference>
<evidence type="ECO:0000313" key="2">
    <source>
        <dbReference type="Proteomes" id="UP000472355"/>
    </source>
</evidence>
<proteinExistence type="predicted"/>
<dbReference type="AlphaFoldDB" id="A0A6B4R4X7"/>
<gene>
    <name evidence="1" type="ORF">EXM65_02755</name>
</gene>
<accession>A0A6B4R4X7</accession>
<dbReference type="Proteomes" id="UP000472355">
    <property type="component" value="Unassembled WGS sequence"/>
</dbReference>
<evidence type="ECO:0000313" key="1">
    <source>
        <dbReference type="EMBL" id="NFA41525.1"/>
    </source>
</evidence>
<sequence>MKKIIKIIFLTLLSIIIFLILIDTFAMTVTVRKVTKDIKTVEGSKEPLDSDTSEIYCKYIPGGELGDWVVIGKDGVLFNHDNKKRDEIIVIGNVPKEINHNILRNIFVFEGKYLGVKNRKGCKHDLKTFEAENWFIKYPIERIPVEKYYPKNGLSLLDILDAEVMPVHEIVEDEN</sequence>
<name>A0A6B4R4X7_CLOBO</name>